<keyword evidence="4" id="KW-0326">Glycosidase</keyword>
<gene>
    <name evidence="4" type="ORF">ACFFRE_04750</name>
</gene>
<feature type="region of interest" description="Disordered" evidence="1">
    <location>
        <begin position="1127"/>
        <end position="1227"/>
    </location>
</feature>
<sequence length="1303" mass="132009">MRWGRAKDGRGTSHSRTPTRRLRAWAVVGMAGGLVLALLGGASSAAGAATSASVDQAVTAEANWIVSSQLADGAIPEAPDYPPSAFVTTYVSNYAVLGLARAAMVTGNQSYVEAAWKELDFYYRHEEPYTGYETDFNVPLPAGVGAQSTGKYDSTDAYAAMFLLAAYETVKAAGDTIPAADNWVVTAASNAFHALMTTQQPDGLFYGTPTYDAVMAMDNAEDYGGLLAAANLFAVAGDSTLEGQAVLAAQELETAIQLRLWNPQTQSFNGGVGEDDVSWSADPATTAYPDAVENAWLVGFEAATPSEASAVMSVIEADQPELFTWAPTESIYGVVLWGLDQSGQSAQATQDALAMWSSASSLGEPWPVTTGALGELIVAETGGLDLSLPASPQASAASLATSDPASLVNVNVGSNIYNTDTPAAAAPFGMVEFGPGSVGNPVGNYNLGTDTRGFTLTDLPGAQCPIFGDVPLLPYSGSLPSDPGAASDSLLNGQGTPGSYSAVAGGVLVDLAATTRTGIMKMTFPAGQPAQLVVKAGDSLNGNSGATVTVDSPTLVTGSATSGDLCGESQVHYTVYFALEVDPSTPATSTSVYQASGQGAGAVLSWGTPSSSLTVRVKAGISYVSVANAEDNLAAEDPGWSESSVASATQAQWNALLSRVQVQGGTPADQVELYSELYHVLLTPETFSDANGQYLGFDGQVHTEPAGQVQYADFASWDWQIAKMNLLAMLYPGHTQQFVQSLINDGEQGGWLPDWSVANSYTGMMEGDPADVLLADAAAWGDLTSTEQQQALQLAVKGATQSQNGSDLGQGWYYERYYGGQFLSTGYVAGYTSLSEQLAMDDWAIYELCAVTSGCDTTSSAMQELLASSSNWINTFDSAAGVQAQRQAPPPWNTGQFFDVSSVAPSGQWSQQGFDDGNAAQYTWLDPEHLDQLVTALGGEQQAASALSSFLEHLNASANEPYFAVTNEDDLEAPWEGDWMGDPALTEEVTNEIVQRFFVGGVTGMPGHDELGAVSSWDVFAQLGIYPEIPGETVMAVGSPEFTSATLSNGSRTVTIDASGAGQGNIYVEAASLGNTPMGNPFFTLSPSGNVTVSFTMGSSPATTASFGAAASTSTGGGTATALGGGGAGAGAGATAGGSSSGGGTASGGVGSGGSAGGGSGGGASLAPLSQSGAGAGGSGSASASAGSGGGGSTSSTVSGGGPSETRQASGSGGTGTPAAPAGPAPTPMPAPIVAVAAPADGKGYWMVDNGGAVEPVGGAPFYGDPATQGVTRLAAPVVGLAAAPDGQGYWLVGADGGVYAFG</sequence>
<dbReference type="PANTHER" id="PTHR12143">
    <property type="entry name" value="PEPTIDE N-GLYCANASE PNGASE -RELATED"/>
    <property type="match status" value="1"/>
</dbReference>
<evidence type="ECO:0000313" key="4">
    <source>
        <dbReference type="EMBL" id="MFC0081457.1"/>
    </source>
</evidence>
<evidence type="ECO:0000256" key="1">
    <source>
        <dbReference type="SAM" id="MobiDB-lite"/>
    </source>
</evidence>
<evidence type="ECO:0000313" key="5">
    <source>
        <dbReference type="Proteomes" id="UP001589788"/>
    </source>
</evidence>
<dbReference type="InterPro" id="IPR008928">
    <property type="entry name" value="6-hairpin_glycosidase_sf"/>
</dbReference>
<feature type="non-terminal residue" evidence="4">
    <location>
        <position position="1303"/>
    </location>
</feature>
<dbReference type="Gene3D" id="3.30.2080.10">
    <property type="entry name" value="GH92 mannosidase domain"/>
    <property type="match status" value="1"/>
</dbReference>
<dbReference type="Gene3D" id="1.20.1610.10">
    <property type="entry name" value="alpha-1,2-mannosidases domains"/>
    <property type="match status" value="1"/>
</dbReference>
<dbReference type="InterPro" id="IPR050883">
    <property type="entry name" value="PNGase"/>
</dbReference>
<keyword evidence="5" id="KW-1185">Reference proteome</keyword>
<dbReference type="PANTHER" id="PTHR12143:SF39">
    <property type="entry name" value="SECRETED PROTEIN"/>
    <property type="match status" value="1"/>
</dbReference>
<dbReference type="Gene3D" id="1.50.10.10">
    <property type="match status" value="1"/>
</dbReference>
<comment type="caution">
    <text evidence="4">The sequence shown here is derived from an EMBL/GenBank/DDBJ whole genome shotgun (WGS) entry which is preliminary data.</text>
</comment>
<dbReference type="InterPro" id="IPR005887">
    <property type="entry name" value="GH92_a_mannosidase_put"/>
</dbReference>
<name>A0ABV6C194_9ACTN</name>
<reference evidence="4 5" key="1">
    <citation type="submission" date="2024-09" db="EMBL/GenBank/DDBJ databases">
        <authorList>
            <person name="Sun Q."/>
            <person name="Mori K."/>
        </authorList>
    </citation>
    <scope>NUCLEOTIDE SEQUENCE [LARGE SCALE GENOMIC DNA]</scope>
    <source>
        <strain evidence="4 5">JCM 15389</strain>
    </source>
</reference>
<dbReference type="Gene3D" id="2.70.98.10">
    <property type="match status" value="1"/>
</dbReference>
<dbReference type="GO" id="GO:0016798">
    <property type="term" value="F:hydrolase activity, acting on glycosyl bonds"/>
    <property type="evidence" value="ECO:0007669"/>
    <property type="project" value="UniProtKB-KW"/>
</dbReference>
<feature type="compositionally biased region" description="Gly residues" evidence="1">
    <location>
        <begin position="1127"/>
        <end position="1164"/>
    </location>
</feature>
<dbReference type="EMBL" id="JBHLYQ010000032">
    <property type="protein sequence ID" value="MFC0081457.1"/>
    <property type="molecule type" value="Genomic_DNA"/>
</dbReference>
<dbReference type="RefSeq" id="WP_377788698.1">
    <property type="nucleotide sequence ID" value="NZ_JBHLYQ010000032.1"/>
</dbReference>
<dbReference type="Pfam" id="PF17678">
    <property type="entry name" value="Glyco_hydro_92N"/>
    <property type="match status" value="1"/>
</dbReference>
<dbReference type="Proteomes" id="UP001589788">
    <property type="component" value="Unassembled WGS sequence"/>
</dbReference>
<dbReference type="Pfam" id="PF07971">
    <property type="entry name" value="Glyco_hydro_92"/>
    <property type="match status" value="1"/>
</dbReference>
<evidence type="ECO:0000259" key="2">
    <source>
        <dbReference type="Pfam" id="PF07971"/>
    </source>
</evidence>
<organism evidence="4 5">
    <name type="scientific">Aciditerrimonas ferrireducens</name>
    <dbReference type="NCBI Taxonomy" id="667306"/>
    <lineage>
        <taxon>Bacteria</taxon>
        <taxon>Bacillati</taxon>
        <taxon>Actinomycetota</taxon>
        <taxon>Acidimicrobiia</taxon>
        <taxon>Acidimicrobiales</taxon>
        <taxon>Acidimicrobiaceae</taxon>
        <taxon>Aciditerrimonas</taxon>
    </lineage>
</organism>
<dbReference type="InterPro" id="IPR012341">
    <property type="entry name" value="6hp_glycosidase-like_sf"/>
</dbReference>
<dbReference type="InterPro" id="IPR041371">
    <property type="entry name" value="GH92_N"/>
</dbReference>
<feature type="compositionally biased region" description="Gly residues" evidence="1">
    <location>
        <begin position="1187"/>
        <end position="1203"/>
    </location>
</feature>
<accession>A0ABV6C194</accession>
<dbReference type="Gene3D" id="1.20.1050.60">
    <property type="entry name" value="alpha-1,2-mannosidase"/>
    <property type="match status" value="1"/>
</dbReference>
<dbReference type="InterPro" id="IPR014718">
    <property type="entry name" value="GH-type_carb-bd"/>
</dbReference>
<feature type="domain" description="Glycosyl hydrolase family 92" evidence="2">
    <location>
        <begin position="628"/>
        <end position="1098"/>
    </location>
</feature>
<protein>
    <submittedName>
        <fullName evidence="4">GH92 family glycosyl hydrolase</fullName>
        <ecNumber evidence="4">3.2.1.-</ecNumber>
    </submittedName>
</protein>
<dbReference type="EC" id="3.2.1.-" evidence="4"/>
<feature type="domain" description="Glycosyl hydrolase family 92 N-terminal" evidence="3">
    <location>
        <begin position="407"/>
        <end position="622"/>
    </location>
</feature>
<evidence type="ECO:0000259" key="3">
    <source>
        <dbReference type="Pfam" id="PF17678"/>
    </source>
</evidence>
<dbReference type="InterPro" id="IPR012939">
    <property type="entry name" value="Glyco_hydro_92"/>
</dbReference>
<proteinExistence type="predicted"/>
<dbReference type="SUPFAM" id="SSF48208">
    <property type="entry name" value="Six-hairpin glycosidases"/>
    <property type="match status" value="2"/>
</dbReference>
<dbReference type="NCBIfam" id="TIGR01180">
    <property type="entry name" value="aman2_put"/>
    <property type="match status" value="1"/>
</dbReference>
<keyword evidence="4" id="KW-0378">Hydrolase</keyword>